<dbReference type="Pfam" id="PF01612">
    <property type="entry name" value="DNA_pol_A_exo1"/>
    <property type="match status" value="1"/>
</dbReference>
<dbReference type="GO" id="GO:0000166">
    <property type="term" value="F:nucleotide binding"/>
    <property type="evidence" value="ECO:0007669"/>
    <property type="project" value="InterPro"/>
</dbReference>
<dbReference type="InterPro" id="IPR045092">
    <property type="entry name" value="Rrp6-like"/>
</dbReference>
<dbReference type="InParanoid" id="A0A136IZ59"/>
<evidence type="ECO:0000256" key="4">
    <source>
        <dbReference type="ARBA" id="ARBA00022801"/>
    </source>
</evidence>
<feature type="compositionally biased region" description="Basic residues" evidence="9">
    <location>
        <begin position="715"/>
        <end position="725"/>
    </location>
</feature>
<feature type="region of interest" description="Disordered" evidence="9">
    <location>
        <begin position="154"/>
        <end position="179"/>
    </location>
</feature>
<dbReference type="InterPro" id="IPR002562">
    <property type="entry name" value="3'-5'_exonuclease_dom"/>
</dbReference>
<dbReference type="GO" id="GO:0005730">
    <property type="term" value="C:nucleolus"/>
    <property type="evidence" value="ECO:0007669"/>
    <property type="project" value="TreeGrafter"/>
</dbReference>
<gene>
    <name evidence="11" type="ORF">Micbo1qcDRAFT_196360</name>
</gene>
<evidence type="ECO:0000256" key="8">
    <source>
        <dbReference type="ARBA" id="ARBA00043957"/>
    </source>
</evidence>
<feature type="region of interest" description="Disordered" evidence="9">
    <location>
        <begin position="659"/>
        <end position="826"/>
    </location>
</feature>
<dbReference type="GO" id="GO:0071044">
    <property type="term" value="P:histone mRNA catabolic process"/>
    <property type="evidence" value="ECO:0007669"/>
    <property type="project" value="TreeGrafter"/>
</dbReference>
<keyword evidence="2" id="KW-0698">rRNA processing</keyword>
<keyword evidence="5" id="KW-0271">Exosome</keyword>
<dbReference type="InterPro" id="IPR044876">
    <property type="entry name" value="HRDC_dom_sf"/>
</dbReference>
<dbReference type="GO" id="GO:0000175">
    <property type="term" value="F:3'-5'-RNA exonuclease activity"/>
    <property type="evidence" value="ECO:0007669"/>
    <property type="project" value="InterPro"/>
</dbReference>
<dbReference type="Gene3D" id="3.30.420.10">
    <property type="entry name" value="Ribonuclease H-like superfamily/Ribonuclease H"/>
    <property type="match status" value="1"/>
</dbReference>
<dbReference type="InterPro" id="IPR012337">
    <property type="entry name" value="RNaseH-like_sf"/>
</dbReference>
<comment type="subcellular location">
    <subcellularLocation>
        <location evidence="1">Nucleus</location>
    </subcellularLocation>
</comment>
<dbReference type="Proteomes" id="UP000070501">
    <property type="component" value="Unassembled WGS sequence"/>
</dbReference>
<feature type="compositionally biased region" description="Acidic residues" evidence="9">
    <location>
        <begin position="670"/>
        <end position="682"/>
    </location>
</feature>
<evidence type="ECO:0000256" key="1">
    <source>
        <dbReference type="ARBA" id="ARBA00004123"/>
    </source>
</evidence>
<keyword evidence="3" id="KW-0540">Nuclease</keyword>
<evidence type="ECO:0000256" key="6">
    <source>
        <dbReference type="ARBA" id="ARBA00022839"/>
    </source>
</evidence>
<dbReference type="SUPFAM" id="SSF53098">
    <property type="entry name" value="Ribonuclease H-like"/>
    <property type="match status" value="1"/>
</dbReference>
<dbReference type="PROSITE" id="PS50967">
    <property type="entry name" value="HRDC"/>
    <property type="match status" value="1"/>
</dbReference>
<dbReference type="PANTHER" id="PTHR12124">
    <property type="entry name" value="POLYMYOSITIS/SCLERODERMA AUTOANTIGEN-RELATED"/>
    <property type="match status" value="1"/>
</dbReference>
<evidence type="ECO:0000256" key="9">
    <source>
        <dbReference type="SAM" id="MobiDB-lite"/>
    </source>
</evidence>
<keyword evidence="7" id="KW-0539">Nucleus</keyword>
<dbReference type="InterPro" id="IPR036397">
    <property type="entry name" value="RNaseH_sf"/>
</dbReference>
<dbReference type="GO" id="GO:0071038">
    <property type="term" value="P:TRAMP-dependent tRNA surveillance pathway"/>
    <property type="evidence" value="ECO:0007669"/>
    <property type="project" value="TreeGrafter"/>
</dbReference>
<feature type="domain" description="HRDC" evidence="10">
    <location>
        <begin position="452"/>
        <end position="533"/>
    </location>
</feature>
<dbReference type="AlphaFoldDB" id="A0A136IZ59"/>
<dbReference type="GO" id="GO:0000176">
    <property type="term" value="C:nuclear exosome (RNase complex)"/>
    <property type="evidence" value="ECO:0007669"/>
    <property type="project" value="InterPro"/>
</dbReference>
<proteinExistence type="inferred from homology"/>
<dbReference type="Pfam" id="PF00570">
    <property type="entry name" value="HRDC"/>
    <property type="match status" value="1"/>
</dbReference>
<dbReference type="GO" id="GO:0071037">
    <property type="term" value="P:nuclear polyadenylation-dependent snRNA catabolic process"/>
    <property type="evidence" value="ECO:0007669"/>
    <property type="project" value="TreeGrafter"/>
</dbReference>
<dbReference type="SMART" id="SM00341">
    <property type="entry name" value="HRDC"/>
    <property type="match status" value="1"/>
</dbReference>
<evidence type="ECO:0000256" key="3">
    <source>
        <dbReference type="ARBA" id="ARBA00022722"/>
    </source>
</evidence>
<dbReference type="OrthoDB" id="2250022at2759"/>
<dbReference type="GO" id="GO:0071036">
    <property type="term" value="P:nuclear polyadenylation-dependent snoRNA catabolic process"/>
    <property type="evidence" value="ECO:0007669"/>
    <property type="project" value="TreeGrafter"/>
</dbReference>
<evidence type="ECO:0000256" key="7">
    <source>
        <dbReference type="ARBA" id="ARBA00023242"/>
    </source>
</evidence>
<dbReference type="InterPro" id="IPR012588">
    <property type="entry name" value="Exosome-assoc_fac_Rrp6_N"/>
</dbReference>
<dbReference type="GO" id="GO:0071040">
    <property type="term" value="P:nuclear polyadenylation-dependent antisense transcript catabolic process"/>
    <property type="evidence" value="ECO:0007669"/>
    <property type="project" value="TreeGrafter"/>
</dbReference>
<dbReference type="FunFam" id="3.30.420.10:FF:000059">
    <property type="entry name" value="Exosome complex exonuclease Rrp6"/>
    <property type="match status" value="1"/>
</dbReference>
<dbReference type="InterPro" id="IPR049559">
    <property type="entry name" value="Rrp6p-like_exo"/>
</dbReference>
<dbReference type="SMART" id="SM00474">
    <property type="entry name" value="35EXOc"/>
    <property type="match status" value="1"/>
</dbReference>
<dbReference type="GO" id="GO:0003727">
    <property type="term" value="F:single-stranded RNA binding"/>
    <property type="evidence" value="ECO:0007669"/>
    <property type="project" value="TreeGrafter"/>
</dbReference>
<organism evidence="11 12">
    <name type="scientific">Microdochium bolleyi</name>
    <dbReference type="NCBI Taxonomy" id="196109"/>
    <lineage>
        <taxon>Eukaryota</taxon>
        <taxon>Fungi</taxon>
        <taxon>Dikarya</taxon>
        <taxon>Ascomycota</taxon>
        <taxon>Pezizomycotina</taxon>
        <taxon>Sordariomycetes</taxon>
        <taxon>Xylariomycetidae</taxon>
        <taxon>Xylariales</taxon>
        <taxon>Microdochiaceae</taxon>
        <taxon>Microdochium</taxon>
    </lineage>
</organism>
<sequence length="826" mass="92586">MDVSQDFKAFQEKVQAALVAATRFANQIAAEDLSFQKTSNPAVEEQLTETSERLLTLASSLLKSASRKTDLRAPNLEDADDIDVHWTRVVDIVDNLLEKADTCLDDYTGLIKRNNAPTEDANAASKKSSKTTTLDKGLRNANLLKPQEKFEVRADNSSATAWNPKLTRKPHAKTPLDKTPLDAEEGAEAKQIRHPYETEIRDLAFPERVYQEAEPIKYRPIEESSAVFVDTFDGVLEMLEELKTAKEIAIDTEHHDFRTYQGLLSLMQISTRDKDWIVDTLQPWRHKLEVLNEVFADPNIVKVLHGAYMDIIWLQRDCGLYIVGLFDTFEASVSLGFPHRSLAYLLKRFVDFDADKKYQMADWRIRPLPEEMLYYARSDTHYLLYIYDMLRNELIQRSDRTTPENDLISAVLQRSKTTSLRRFELAEYDAEHGQGPNGWFNLLLKHSSGRLSSEQFAALRAIHQWRDELARQEDESAMFIMSNSTLFNIARELPNDAKALHSLLPKNASHVVKRDVDKLSKVIRQAKIDGASGPTVTQVFRAANGSTMGLGEVAKTVFPHLTAGRAESITKSEDLVSGSSQLWGQVPISSRYEEAQTNSSNAARMEFALPWAHFVENAEVGTEELGPVPEPTPIPTRAKQEIKVEDDVTMADQDFTLRAGLKRKAPAPDVDSDSESEDEEVESMVATPVKSPAHVDLDNDEIAVPSSSDEGGGKQNKKAKKAKKKAEKEAVRAARKAAKEAKKAQKKAEQANAGQSQQSNSSEEEEEIFDYSKAKSVLKRSAVAQDDVPATKNKRFNPYSSLSAEGPRPARKMHGEKPGKSHTFKR</sequence>
<evidence type="ECO:0000256" key="2">
    <source>
        <dbReference type="ARBA" id="ARBA00022552"/>
    </source>
</evidence>
<dbReference type="GO" id="GO:0071039">
    <property type="term" value="P:nuclear polyadenylation-dependent CUT catabolic process"/>
    <property type="evidence" value="ECO:0007669"/>
    <property type="project" value="TreeGrafter"/>
</dbReference>
<comment type="similarity">
    <text evidence="8">Belongs to the exosome component 10/RRP6 family.</text>
</comment>
<dbReference type="Pfam" id="PF08066">
    <property type="entry name" value="PMC2NT"/>
    <property type="match status" value="1"/>
</dbReference>
<dbReference type="FunCoup" id="A0A136IZ59">
    <property type="interactions" value="928"/>
</dbReference>
<feature type="compositionally biased region" description="Basic and acidic residues" evidence="9">
    <location>
        <begin position="726"/>
        <end position="749"/>
    </location>
</feature>
<dbReference type="EMBL" id="KQ964253">
    <property type="protein sequence ID" value="KXJ90193.1"/>
    <property type="molecule type" value="Genomic_DNA"/>
</dbReference>
<name>A0A136IZ59_9PEZI</name>
<dbReference type="PANTHER" id="PTHR12124:SF47">
    <property type="entry name" value="EXOSOME COMPONENT 10"/>
    <property type="match status" value="1"/>
</dbReference>
<reference evidence="12" key="1">
    <citation type="submission" date="2016-02" db="EMBL/GenBank/DDBJ databases">
        <title>Draft genome sequence of Microdochium bolleyi, a fungal endophyte of beachgrass.</title>
        <authorList>
            <consortium name="DOE Joint Genome Institute"/>
            <person name="David A.S."/>
            <person name="May G."/>
            <person name="Haridas S."/>
            <person name="Lim J."/>
            <person name="Wang M."/>
            <person name="Labutti K."/>
            <person name="Lipzen A."/>
            <person name="Barry K."/>
            <person name="Grigoriev I.V."/>
        </authorList>
    </citation>
    <scope>NUCLEOTIDE SEQUENCE [LARGE SCALE GENOMIC DNA]</scope>
    <source>
        <strain evidence="12">J235TASD1</strain>
    </source>
</reference>
<feature type="compositionally biased region" description="Low complexity" evidence="9">
    <location>
        <begin position="750"/>
        <end position="761"/>
    </location>
</feature>
<evidence type="ECO:0000256" key="5">
    <source>
        <dbReference type="ARBA" id="ARBA00022835"/>
    </source>
</evidence>
<dbReference type="STRING" id="196109.A0A136IZ59"/>
<evidence type="ECO:0000259" key="10">
    <source>
        <dbReference type="PROSITE" id="PS50967"/>
    </source>
</evidence>
<dbReference type="FunFam" id="1.10.150.80:FF:000001">
    <property type="entry name" value="Putative exosome component 10"/>
    <property type="match status" value="1"/>
</dbReference>
<dbReference type="GO" id="GO:0071035">
    <property type="term" value="P:nuclear polyadenylation-dependent rRNA catabolic process"/>
    <property type="evidence" value="ECO:0007669"/>
    <property type="project" value="TreeGrafter"/>
</dbReference>
<keyword evidence="12" id="KW-1185">Reference proteome</keyword>
<accession>A0A136IZ59</accession>
<keyword evidence="4" id="KW-0378">Hydrolase</keyword>
<protein>
    <submittedName>
        <fullName evidence="11">Ribonuclease H-like domain-containing protein</fullName>
    </submittedName>
</protein>
<dbReference type="GO" id="GO:0071051">
    <property type="term" value="P:poly(A)-dependent snoRNA 3'-end processing"/>
    <property type="evidence" value="ECO:0007669"/>
    <property type="project" value="TreeGrafter"/>
</dbReference>
<keyword evidence="6" id="KW-0269">Exonuclease</keyword>
<dbReference type="InterPro" id="IPR010997">
    <property type="entry name" value="HRDC-like_sf"/>
</dbReference>
<dbReference type="SUPFAM" id="SSF47819">
    <property type="entry name" value="HRDC-like"/>
    <property type="match status" value="1"/>
</dbReference>
<dbReference type="GO" id="GO:0000467">
    <property type="term" value="P:exonucleolytic trimming to generate mature 3'-end of 5.8S rRNA from tricistronic rRNA transcript (SSU-rRNA, 5.8S rRNA, LSU-rRNA)"/>
    <property type="evidence" value="ECO:0007669"/>
    <property type="project" value="InterPro"/>
</dbReference>
<evidence type="ECO:0000313" key="11">
    <source>
        <dbReference type="EMBL" id="KXJ90193.1"/>
    </source>
</evidence>
<dbReference type="InterPro" id="IPR002121">
    <property type="entry name" value="HRDC_dom"/>
</dbReference>
<dbReference type="CDD" id="cd06147">
    <property type="entry name" value="Rrp6p_like_exo"/>
    <property type="match status" value="1"/>
</dbReference>
<dbReference type="Gene3D" id="1.10.150.80">
    <property type="entry name" value="HRDC domain"/>
    <property type="match status" value="1"/>
</dbReference>
<evidence type="ECO:0000313" key="12">
    <source>
        <dbReference type="Proteomes" id="UP000070501"/>
    </source>
</evidence>